<evidence type="ECO:0000313" key="1">
    <source>
        <dbReference type="EMBL" id="RXH89181.1"/>
    </source>
</evidence>
<name>A0A498J6V5_MALDO</name>
<keyword evidence="2" id="KW-1185">Reference proteome</keyword>
<reference evidence="1 2" key="1">
    <citation type="submission" date="2018-10" db="EMBL/GenBank/DDBJ databases">
        <title>A high-quality apple genome assembly.</title>
        <authorList>
            <person name="Hu J."/>
        </authorList>
    </citation>
    <scope>NUCLEOTIDE SEQUENCE [LARGE SCALE GENOMIC DNA]</scope>
    <source>
        <strain evidence="2">cv. HFTH1</strain>
        <tissue evidence="1">Young leaf</tissue>
    </source>
</reference>
<dbReference type="EMBL" id="RDQH01000335">
    <property type="protein sequence ID" value="RXH89181.1"/>
    <property type="molecule type" value="Genomic_DNA"/>
</dbReference>
<organism evidence="1 2">
    <name type="scientific">Malus domestica</name>
    <name type="common">Apple</name>
    <name type="synonym">Pyrus malus</name>
    <dbReference type="NCBI Taxonomy" id="3750"/>
    <lineage>
        <taxon>Eukaryota</taxon>
        <taxon>Viridiplantae</taxon>
        <taxon>Streptophyta</taxon>
        <taxon>Embryophyta</taxon>
        <taxon>Tracheophyta</taxon>
        <taxon>Spermatophyta</taxon>
        <taxon>Magnoliopsida</taxon>
        <taxon>eudicotyledons</taxon>
        <taxon>Gunneridae</taxon>
        <taxon>Pentapetalae</taxon>
        <taxon>rosids</taxon>
        <taxon>fabids</taxon>
        <taxon>Rosales</taxon>
        <taxon>Rosaceae</taxon>
        <taxon>Amygdaloideae</taxon>
        <taxon>Maleae</taxon>
        <taxon>Malus</taxon>
    </lineage>
</organism>
<evidence type="ECO:0000313" key="2">
    <source>
        <dbReference type="Proteomes" id="UP000290289"/>
    </source>
</evidence>
<accession>A0A498J6V5</accession>
<comment type="caution">
    <text evidence="1">The sequence shown here is derived from an EMBL/GenBank/DDBJ whole genome shotgun (WGS) entry which is preliminary data.</text>
</comment>
<dbReference type="Proteomes" id="UP000290289">
    <property type="component" value="Chromosome 9"/>
</dbReference>
<dbReference type="AlphaFoldDB" id="A0A498J6V5"/>
<sequence length="115" mass="12963">YPVSCEFSSFPADQSPFRLFSGHLWQPLGFQIGIDPIHDIVCFGPRPRPHNFVSVNSHEQNFPVGHPLYDCSRAISLNFGVPMESEANELPKGLVLYGGEHVHIRHRGSTPMYDM</sequence>
<feature type="non-terminal residue" evidence="1">
    <location>
        <position position="1"/>
    </location>
</feature>
<gene>
    <name evidence="1" type="ORF">DVH24_031538</name>
</gene>
<protein>
    <submittedName>
        <fullName evidence="1">Uncharacterized protein</fullName>
    </submittedName>
</protein>
<proteinExistence type="predicted"/>